<keyword evidence="3" id="KW-1185">Reference proteome</keyword>
<dbReference type="Proteomes" id="UP001165083">
    <property type="component" value="Unassembled WGS sequence"/>
</dbReference>
<dbReference type="Pfam" id="PF13456">
    <property type="entry name" value="RVT_3"/>
    <property type="match status" value="1"/>
</dbReference>
<organism evidence="2 3">
    <name type="scientific">Phytophthora lilii</name>
    <dbReference type="NCBI Taxonomy" id="2077276"/>
    <lineage>
        <taxon>Eukaryota</taxon>
        <taxon>Sar</taxon>
        <taxon>Stramenopiles</taxon>
        <taxon>Oomycota</taxon>
        <taxon>Peronosporomycetes</taxon>
        <taxon>Peronosporales</taxon>
        <taxon>Peronosporaceae</taxon>
        <taxon>Phytophthora</taxon>
    </lineage>
</organism>
<feature type="domain" description="RNase H type-1" evidence="1">
    <location>
        <begin position="51"/>
        <end position="145"/>
    </location>
</feature>
<dbReference type="GO" id="GO:0003676">
    <property type="term" value="F:nucleic acid binding"/>
    <property type="evidence" value="ECO:0007669"/>
    <property type="project" value="InterPro"/>
</dbReference>
<dbReference type="GO" id="GO:0004523">
    <property type="term" value="F:RNA-DNA hybrid ribonuclease activity"/>
    <property type="evidence" value="ECO:0007669"/>
    <property type="project" value="InterPro"/>
</dbReference>
<name>A0A9W6XPR8_9STRA</name>
<sequence>MSPHLLYASVARDYDGYVLSFDGSTKTEKHGGHECCSWILWRLPAWDIVIAASAHLASTTVNIAEYTGMNNGVKAALDHGVTDLIIVGDSRLAIQQSMGVIACRKKTLQVQLMRHKELTTKLNSVRYLHAVRAYNASADSLATEALESQVTKIVLIGTRKQSSRHSTAFQKCSTPTIRH</sequence>
<evidence type="ECO:0000313" key="2">
    <source>
        <dbReference type="EMBL" id="GMF42785.1"/>
    </source>
</evidence>
<proteinExistence type="predicted"/>
<dbReference type="SUPFAM" id="SSF53098">
    <property type="entry name" value="Ribonuclease H-like"/>
    <property type="match status" value="1"/>
</dbReference>
<dbReference type="InterPro" id="IPR012337">
    <property type="entry name" value="RNaseH-like_sf"/>
</dbReference>
<dbReference type="PANTHER" id="PTHR48475">
    <property type="entry name" value="RIBONUCLEASE H"/>
    <property type="match status" value="1"/>
</dbReference>
<dbReference type="InterPro" id="IPR002156">
    <property type="entry name" value="RNaseH_domain"/>
</dbReference>
<accession>A0A9W6XPR8</accession>
<gene>
    <name evidence="2" type="ORF">Plil01_001682600</name>
</gene>
<dbReference type="InterPro" id="IPR036397">
    <property type="entry name" value="RNaseH_sf"/>
</dbReference>
<evidence type="ECO:0000259" key="1">
    <source>
        <dbReference type="Pfam" id="PF13456"/>
    </source>
</evidence>
<reference evidence="2" key="1">
    <citation type="submission" date="2023-04" db="EMBL/GenBank/DDBJ databases">
        <title>Phytophthora lilii NBRC 32176.</title>
        <authorList>
            <person name="Ichikawa N."/>
            <person name="Sato H."/>
            <person name="Tonouchi N."/>
        </authorList>
    </citation>
    <scope>NUCLEOTIDE SEQUENCE</scope>
    <source>
        <strain evidence="2">NBRC 32176</strain>
    </source>
</reference>
<dbReference type="AlphaFoldDB" id="A0A9W6XPR8"/>
<comment type="caution">
    <text evidence="2">The sequence shown here is derived from an EMBL/GenBank/DDBJ whole genome shotgun (WGS) entry which is preliminary data.</text>
</comment>
<evidence type="ECO:0000313" key="3">
    <source>
        <dbReference type="Proteomes" id="UP001165083"/>
    </source>
</evidence>
<dbReference type="Gene3D" id="3.30.420.10">
    <property type="entry name" value="Ribonuclease H-like superfamily/Ribonuclease H"/>
    <property type="match status" value="1"/>
</dbReference>
<dbReference type="OrthoDB" id="123143at2759"/>
<dbReference type="PANTHER" id="PTHR48475:SF1">
    <property type="entry name" value="RNASE H TYPE-1 DOMAIN-CONTAINING PROTEIN"/>
    <property type="match status" value="1"/>
</dbReference>
<protein>
    <submittedName>
        <fullName evidence="2">Unnamed protein product</fullName>
    </submittedName>
</protein>
<dbReference type="EMBL" id="BSXW01002524">
    <property type="protein sequence ID" value="GMF42785.1"/>
    <property type="molecule type" value="Genomic_DNA"/>
</dbReference>